<evidence type="ECO:0000313" key="3">
    <source>
        <dbReference type="Proteomes" id="UP000308724"/>
    </source>
</evidence>
<feature type="region of interest" description="Disordered" evidence="1">
    <location>
        <begin position="132"/>
        <end position="171"/>
    </location>
</feature>
<name>A0A4T0BGP0_AURPU</name>
<dbReference type="Proteomes" id="UP000308724">
    <property type="component" value="Unassembled WGS sequence"/>
</dbReference>
<dbReference type="EMBL" id="QZBZ01000189">
    <property type="protein sequence ID" value="TIA33566.1"/>
    <property type="molecule type" value="Genomic_DNA"/>
</dbReference>
<evidence type="ECO:0000256" key="1">
    <source>
        <dbReference type="SAM" id="MobiDB-lite"/>
    </source>
</evidence>
<protein>
    <submittedName>
        <fullName evidence="2">Uncharacterized protein</fullName>
    </submittedName>
</protein>
<proteinExistence type="predicted"/>
<reference evidence="2 3" key="1">
    <citation type="submission" date="2018-10" db="EMBL/GenBank/DDBJ databases">
        <title>Fifty Aureobasidium pullulans genomes reveal a recombining polyextremotolerant generalist.</title>
        <authorList>
            <person name="Gostincar C."/>
            <person name="Turk M."/>
            <person name="Zajc J."/>
            <person name="Gunde-Cimerman N."/>
        </authorList>
    </citation>
    <scope>NUCLEOTIDE SEQUENCE [LARGE SCALE GENOMIC DNA]</scope>
    <source>
        <strain evidence="2 3">EXF-1645</strain>
    </source>
</reference>
<organism evidence="2 3">
    <name type="scientific">Aureobasidium pullulans</name>
    <name type="common">Black yeast</name>
    <name type="synonym">Pullularia pullulans</name>
    <dbReference type="NCBI Taxonomy" id="5580"/>
    <lineage>
        <taxon>Eukaryota</taxon>
        <taxon>Fungi</taxon>
        <taxon>Dikarya</taxon>
        <taxon>Ascomycota</taxon>
        <taxon>Pezizomycotina</taxon>
        <taxon>Dothideomycetes</taxon>
        <taxon>Dothideomycetidae</taxon>
        <taxon>Dothideales</taxon>
        <taxon>Saccotheciaceae</taxon>
        <taxon>Aureobasidium</taxon>
    </lineage>
</organism>
<accession>A0A4T0BGP0</accession>
<comment type="caution">
    <text evidence="2">The sequence shown here is derived from an EMBL/GenBank/DDBJ whole genome shotgun (WGS) entry which is preliminary data.</text>
</comment>
<evidence type="ECO:0000313" key="2">
    <source>
        <dbReference type="EMBL" id="TIA33566.1"/>
    </source>
</evidence>
<sequence length="231" mass="25741">MPPLLTKISYTDYLDQQHIGAVGVRPKVKSVSSSGSSPLYSQTDIAALIPQSYQHQQQISERGEFATVTQELCDVFVTLISTPGLAQIPEALRALFERQVPTIVSLRRPTTEHNGSQTTARWYGEQSHCDFYIKPTPPQHNNKKKKRKRTTDTTPTPAVPEVSINDDDDQSDQKALVVKLTKVELNNAIESARRARQVNDNGEHVCGPDCPLRDSALRERQPISEELRGVA</sequence>
<gene>
    <name evidence="2" type="ORF">D6C78_07457</name>
</gene>
<dbReference type="AlphaFoldDB" id="A0A4T0BGP0"/>